<dbReference type="PANTHER" id="PTHR45663:SF11">
    <property type="entry name" value="GEO12009P1"/>
    <property type="match status" value="1"/>
</dbReference>
<comment type="caution">
    <text evidence="2">The sequence shown here is derived from an EMBL/GenBank/DDBJ whole genome shotgun (WGS) entry which is preliminary data.</text>
</comment>
<dbReference type="GO" id="GO:0005737">
    <property type="term" value="C:cytoplasm"/>
    <property type="evidence" value="ECO:0007669"/>
    <property type="project" value="TreeGrafter"/>
</dbReference>
<dbReference type="CDD" id="cd02947">
    <property type="entry name" value="TRX_family"/>
    <property type="match status" value="1"/>
</dbReference>
<dbReference type="PROSITE" id="PS51352">
    <property type="entry name" value="THIOREDOXIN_2"/>
    <property type="match status" value="1"/>
</dbReference>
<proteinExistence type="predicted"/>
<dbReference type="GO" id="GO:0015035">
    <property type="term" value="F:protein-disulfide reductase activity"/>
    <property type="evidence" value="ECO:0007669"/>
    <property type="project" value="TreeGrafter"/>
</dbReference>
<feature type="domain" description="Thioredoxin" evidence="1">
    <location>
        <begin position="1"/>
        <end position="110"/>
    </location>
</feature>
<dbReference type="PANTHER" id="PTHR45663">
    <property type="entry name" value="GEO12009P1"/>
    <property type="match status" value="1"/>
</dbReference>
<accession>A0A9J6BD88</accession>
<sequence>MTEEKIHIVQDRENLEHLIINNKDPVVVSILSDNEPCKKIIPKLEQVIDENKGKVSLAKINISDSKRLSIDYEVQTTPILEIYKDGTVVDLISGVHDTCEIRSFIKNNINN</sequence>
<evidence type="ECO:0000313" key="2">
    <source>
        <dbReference type="EMBL" id="KAG5667544.1"/>
    </source>
</evidence>
<evidence type="ECO:0000313" key="3">
    <source>
        <dbReference type="Proteomes" id="UP001107558"/>
    </source>
</evidence>
<evidence type="ECO:0000259" key="1">
    <source>
        <dbReference type="PROSITE" id="PS51352"/>
    </source>
</evidence>
<organism evidence="2 3">
    <name type="scientific">Polypedilum vanderplanki</name>
    <name type="common">Sleeping chironomid midge</name>
    <dbReference type="NCBI Taxonomy" id="319348"/>
    <lineage>
        <taxon>Eukaryota</taxon>
        <taxon>Metazoa</taxon>
        <taxon>Ecdysozoa</taxon>
        <taxon>Arthropoda</taxon>
        <taxon>Hexapoda</taxon>
        <taxon>Insecta</taxon>
        <taxon>Pterygota</taxon>
        <taxon>Neoptera</taxon>
        <taxon>Endopterygota</taxon>
        <taxon>Diptera</taxon>
        <taxon>Nematocera</taxon>
        <taxon>Chironomoidea</taxon>
        <taxon>Chironomidae</taxon>
        <taxon>Chironominae</taxon>
        <taxon>Polypedilum</taxon>
        <taxon>Polypedilum</taxon>
    </lineage>
</organism>
<keyword evidence="3" id="KW-1185">Reference proteome</keyword>
<dbReference type="InterPro" id="IPR036249">
    <property type="entry name" value="Thioredoxin-like_sf"/>
</dbReference>
<dbReference type="OrthoDB" id="19690at2759"/>
<reference evidence="2" key="1">
    <citation type="submission" date="2021-03" db="EMBL/GenBank/DDBJ databases">
        <title>Chromosome level genome of the anhydrobiotic midge Polypedilum vanderplanki.</title>
        <authorList>
            <person name="Yoshida Y."/>
            <person name="Kikawada T."/>
            <person name="Gusev O."/>
        </authorList>
    </citation>
    <scope>NUCLEOTIDE SEQUENCE</scope>
    <source>
        <strain evidence="2">NIAS01</strain>
        <tissue evidence="2">Whole body or cell culture</tissue>
    </source>
</reference>
<dbReference type="Gene3D" id="3.40.30.10">
    <property type="entry name" value="Glutaredoxin"/>
    <property type="match status" value="1"/>
</dbReference>
<gene>
    <name evidence="2" type="ORF">PVAND_015523</name>
</gene>
<dbReference type="SUPFAM" id="SSF52833">
    <property type="entry name" value="Thioredoxin-like"/>
    <property type="match status" value="1"/>
</dbReference>
<dbReference type="InterPro" id="IPR013766">
    <property type="entry name" value="Thioredoxin_domain"/>
</dbReference>
<dbReference type="Proteomes" id="UP001107558">
    <property type="component" value="Chromosome 4"/>
</dbReference>
<dbReference type="EMBL" id="JADBJN010000004">
    <property type="protein sequence ID" value="KAG5667544.1"/>
    <property type="molecule type" value="Genomic_DNA"/>
</dbReference>
<protein>
    <recommendedName>
        <fullName evidence="1">Thioredoxin domain-containing protein</fullName>
    </recommendedName>
</protein>
<dbReference type="Pfam" id="PF00085">
    <property type="entry name" value="Thioredoxin"/>
    <property type="match status" value="1"/>
</dbReference>
<dbReference type="AlphaFoldDB" id="A0A9J6BD88"/>
<name>A0A9J6BD88_POLVA</name>